<keyword evidence="3" id="KW-0378">Hydrolase</keyword>
<proteinExistence type="inferred from homology"/>
<dbReference type="InterPro" id="IPR038765">
    <property type="entry name" value="Papain-like_cys_pep_sf"/>
</dbReference>
<comment type="similarity">
    <text evidence="1">Belongs to the peptidase C48 family.</text>
</comment>
<evidence type="ECO:0000313" key="6">
    <source>
        <dbReference type="EMBL" id="VVB04878.1"/>
    </source>
</evidence>
<dbReference type="OrthoDB" id="1114189at2759"/>
<reference evidence="6" key="1">
    <citation type="submission" date="2019-07" db="EMBL/GenBank/DDBJ databases">
        <authorList>
            <person name="Dittberner H."/>
        </authorList>
    </citation>
    <scope>NUCLEOTIDE SEQUENCE [LARGE SCALE GENOMIC DNA]</scope>
</reference>
<dbReference type="InterPro" id="IPR003653">
    <property type="entry name" value="Peptidase_C48_C"/>
</dbReference>
<dbReference type="SUPFAM" id="SSF54001">
    <property type="entry name" value="Cysteine proteinases"/>
    <property type="match status" value="1"/>
</dbReference>
<dbReference type="EMBL" id="CABITT030000005">
    <property type="protein sequence ID" value="VVB04878.1"/>
    <property type="molecule type" value="Genomic_DNA"/>
</dbReference>
<dbReference type="GO" id="GO:0006508">
    <property type="term" value="P:proteolysis"/>
    <property type="evidence" value="ECO:0007669"/>
    <property type="project" value="UniProtKB-KW"/>
</dbReference>
<evidence type="ECO:0000256" key="1">
    <source>
        <dbReference type="ARBA" id="ARBA00005234"/>
    </source>
</evidence>
<dbReference type="GO" id="GO:0008234">
    <property type="term" value="F:cysteine-type peptidase activity"/>
    <property type="evidence" value="ECO:0007669"/>
    <property type="project" value="InterPro"/>
</dbReference>
<accession>A0A565BU35</accession>
<sequence>MEELRTAITLLEPDITLELASELNKMKVDVIEGVMDVLEKSVGRTGNNARNGEKSDANILQKKHGESDVSAGNPHQNQVNVICPEEVRSIISGVLGDLKQVAIDIDAGGVEDVAGLNGNSSEVGDNNVVAPLIVNGMASGDVGAKSIDNCLQRLTVNEEDRAIGQPGGRETDVAAQIVGDSVASLVGDYRCDKRMLHRARESHLFGIGDGQAEIYANKFVKLNEKLKDARKVGSNVASKDFIDFAGRTKSLQPKMVDLLIHHTWSLLGKFGAYVPKKFEFFDNKFVSCLVKKYSKFSKNQKKETHLFPKQGVQYFSEENIKNVDVDRFYFPFNFDKTHWVGVCVDCPSSSIIILDYDIGLRNDNAISKELGSIALLFPYLLKQVGRFQTTKELKAFSVERSKSIPQNGNHIDFAVTVVLLMQAHAIGGLEVCRCITADVIPSES</sequence>
<gene>
    <name evidence="6" type="ORF">ANE_LOCUS15322</name>
</gene>
<dbReference type="Proteomes" id="UP000489600">
    <property type="component" value="Unassembled WGS sequence"/>
</dbReference>
<name>A0A565BU35_9BRAS</name>
<evidence type="ECO:0000313" key="7">
    <source>
        <dbReference type="Proteomes" id="UP000489600"/>
    </source>
</evidence>
<feature type="region of interest" description="Disordered" evidence="4">
    <location>
        <begin position="44"/>
        <end position="75"/>
    </location>
</feature>
<evidence type="ECO:0000256" key="2">
    <source>
        <dbReference type="ARBA" id="ARBA00022670"/>
    </source>
</evidence>
<dbReference type="Pfam" id="PF02902">
    <property type="entry name" value="Peptidase_C48"/>
    <property type="match status" value="1"/>
</dbReference>
<dbReference type="AlphaFoldDB" id="A0A565BU35"/>
<dbReference type="Gene3D" id="3.40.395.10">
    <property type="entry name" value="Adenoviral Proteinase, Chain A"/>
    <property type="match status" value="1"/>
</dbReference>
<keyword evidence="2" id="KW-0645">Protease</keyword>
<organism evidence="6 7">
    <name type="scientific">Arabis nemorensis</name>
    <dbReference type="NCBI Taxonomy" id="586526"/>
    <lineage>
        <taxon>Eukaryota</taxon>
        <taxon>Viridiplantae</taxon>
        <taxon>Streptophyta</taxon>
        <taxon>Embryophyta</taxon>
        <taxon>Tracheophyta</taxon>
        <taxon>Spermatophyta</taxon>
        <taxon>Magnoliopsida</taxon>
        <taxon>eudicotyledons</taxon>
        <taxon>Gunneridae</taxon>
        <taxon>Pentapetalae</taxon>
        <taxon>rosids</taxon>
        <taxon>malvids</taxon>
        <taxon>Brassicales</taxon>
        <taxon>Brassicaceae</taxon>
        <taxon>Arabideae</taxon>
        <taxon>Arabis</taxon>
    </lineage>
</organism>
<comment type="caution">
    <text evidence="6">The sequence shown here is derived from an EMBL/GenBank/DDBJ whole genome shotgun (WGS) entry which is preliminary data.</text>
</comment>
<evidence type="ECO:0000259" key="5">
    <source>
        <dbReference type="PROSITE" id="PS50600"/>
    </source>
</evidence>
<protein>
    <recommendedName>
        <fullName evidence="5">Ubiquitin-like protease family profile domain-containing protein</fullName>
    </recommendedName>
</protein>
<keyword evidence="7" id="KW-1185">Reference proteome</keyword>
<feature type="domain" description="Ubiquitin-like protease family profile" evidence="5">
    <location>
        <begin position="234"/>
        <end position="424"/>
    </location>
</feature>
<evidence type="ECO:0000256" key="4">
    <source>
        <dbReference type="SAM" id="MobiDB-lite"/>
    </source>
</evidence>
<evidence type="ECO:0000256" key="3">
    <source>
        <dbReference type="ARBA" id="ARBA00022801"/>
    </source>
</evidence>
<dbReference type="PROSITE" id="PS50600">
    <property type="entry name" value="ULP_PROTEASE"/>
    <property type="match status" value="1"/>
</dbReference>